<dbReference type="InterPro" id="IPR000515">
    <property type="entry name" value="MetI-like"/>
</dbReference>
<dbReference type="PROSITE" id="PS50928">
    <property type="entry name" value="ABC_TM1"/>
    <property type="match status" value="1"/>
</dbReference>
<reference evidence="10" key="1">
    <citation type="submission" date="2015-12" db="EMBL/GenBank/DDBJ databases">
        <authorList>
            <person name="Lodha T.D."/>
            <person name="Chintalapati S."/>
            <person name="Chintalapati V.R."/>
            <person name="Sravanthi T."/>
        </authorList>
    </citation>
    <scope>NUCLEOTIDE SEQUENCE [LARGE SCALE GENOMIC DNA]</scope>
    <source>
        <strain evidence="10">JC133</strain>
    </source>
</reference>
<evidence type="ECO:0000256" key="5">
    <source>
        <dbReference type="ARBA" id="ARBA00022989"/>
    </source>
</evidence>
<evidence type="ECO:0000256" key="2">
    <source>
        <dbReference type="ARBA" id="ARBA00022448"/>
    </source>
</evidence>
<dbReference type="RefSeq" id="WP_103679667.1">
    <property type="nucleotide sequence ID" value="NZ_LPWH01000050.1"/>
</dbReference>
<sequence length="305" mass="33688">MTRTKHTITFWLFLAPVLFAFVMIVLIPFCIGVYYSFTDWNATARAGQGISLVGITNYRNSLRDPGFLYSFLITSIYTVASVALINTLAIILALAVTSTLKLRNLYRMGFFIPYLIGGLILGYLWQFIFNNALPAAGRTVPFLSALANPDNLLLGEVPTAIMAMVIVGSWQYAGYIMMIYVAAIEGVPTELYEAATLDGASEWQRFRAITVPMIAQAFTVTMFLTLVNSFKQFDVNYSLTAGGPATTFMGRSIFGTELLAMNIYNTAFVGNNLAAGQARAVIFFIVIVAVSVFQVRINKRKELEL</sequence>
<keyword evidence="6 7" id="KW-0472">Membrane</keyword>
<dbReference type="CDD" id="cd06261">
    <property type="entry name" value="TM_PBP2"/>
    <property type="match status" value="1"/>
</dbReference>
<keyword evidence="2 7" id="KW-0813">Transport</keyword>
<keyword evidence="10" id="KW-1185">Reference proteome</keyword>
<dbReference type="EMBL" id="LPWH01000050">
    <property type="protein sequence ID" value="POR04051.1"/>
    <property type="molecule type" value="Genomic_DNA"/>
</dbReference>
<dbReference type="Pfam" id="PF00528">
    <property type="entry name" value="BPD_transp_1"/>
    <property type="match status" value="1"/>
</dbReference>
<feature type="domain" description="ABC transmembrane type-1" evidence="8">
    <location>
        <begin position="71"/>
        <end position="294"/>
    </location>
</feature>
<feature type="transmembrane region" description="Helical" evidence="7">
    <location>
        <begin position="160"/>
        <end position="184"/>
    </location>
</feature>
<dbReference type="OrthoDB" id="9786413at2"/>
<evidence type="ECO:0000313" key="10">
    <source>
        <dbReference type="Proteomes" id="UP000237350"/>
    </source>
</evidence>
<evidence type="ECO:0000313" key="9">
    <source>
        <dbReference type="EMBL" id="POR04051.1"/>
    </source>
</evidence>
<keyword evidence="4 7" id="KW-0812">Transmembrane</keyword>
<feature type="transmembrane region" description="Helical" evidence="7">
    <location>
        <begin position="278"/>
        <end position="297"/>
    </location>
</feature>
<protein>
    <submittedName>
        <fullName evidence="9">ABC transporter permease</fullName>
    </submittedName>
</protein>
<name>A0A2S4JX18_9SPIO</name>
<feature type="transmembrane region" description="Helical" evidence="7">
    <location>
        <begin position="205"/>
        <end position="227"/>
    </location>
</feature>
<evidence type="ECO:0000256" key="4">
    <source>
        <dbReference type="ARBA" id="ARBA00022692"/>
    </source>
</evidence>
<comment type="caution">
    <text evidence="9">The sequence shown here is derived from an EMBL/GenBank/DDBJ whole genome shotgun (WGS) entry which is preliminary data.</text>
</comment>
<dbReference type="InterPro" id="IPR051393">
    <property type="entry name" value="ABC_transporter_permease"/>
</dbReference>
<dbReference type="PANTHER" id="PTHR30193:SF37">
    <property type="entry name" value="INNER MEMBRANE ABC TRANSPORTER PERMEASE PROTEIN YCJO"/>
    <property type="match status" value="1"/>
</dbReference>
<gene>
    <name evidence="9" type="ORF">AU468_04350</name>
</gene>
<evidence type="ECO:0000256" key="3">
    <source>
        <dbReference type="ARBA" id="ARBA00022475"/>
    </source>
</evidence>
<dbReference type="SUPFAM" id="SSF161098">
    <property type="entry name" value="MetI-like"/>
    <property type="match status" value="1"/>
</dbReference>
<evidence type="ECO:0000256" key="7">
    <source>
        <dbReference type="RuleBase" id="RU363032"/>
    </source>
</evidence>
<evidence type="ECO:0000256" key="1">
    <source>
        <dbReference type="ARBA" id="ARBA00004651"/>
    </source>
</evidence>
<feature type="transmembrane region" description="Helical" evidence="7">
    <location>
        <begin position="67"/>
        <end position="96"/>
    </location>
</feature>
<comment type="subcellular location">
    <subcellularLocation>
        <location evidence="1 7">Cell membrane</location>
        <topology evidence="1 7">Multi-pass membrane protein</topology>
    </subcellularLocation>
</comment>
<dbReference type="GO" id="GO:0055085">
    <property type="term" value="P:transmembrane transport"/>
    <property type="evidence" value="ECO:0007669"/>
    <property type="project" value="InterPro"/>
</dbReference>
<feature type="transmembrane region" description="Helical" evidence="7">
    <location>
        <begin position="12"/>
        <end position="35"/>
    </location>
</feature>
<keyword evidence="3" id="KW-1003">Cell membrane</keyword>
<organism evidence="9 10">
    <name type="scientific">Alkalispirochaeta sphaeroplastigenens</name>
    <dbReference type="NCBI Taxonomy" id="1187066"/>
    <lineage>
        <taxon>Bacteria</taxon>
        <taxon>Pseudomonadati</taxon>
        <taxon>Spirochaetota</taxon>
        <taxon>Spirochaetia</taxon>
        <taxon>Spirochaetales</taxon>
        <taxon>Spirochaetaceae</taxon>
        <taxon>Alkalispirochaeta</taxon>
    </lineage>
</organism>
<dbReference type="GO" id="GO:0005886">
    <property type="term" value="C:plasma membrane"/>
    <property type="evidence" value="ECO:0007669"/>
    <property type="project" value="UniProtKB-SubCell"/>
</dbReference>
<proteinExistence type="inferred from homology"/>
<keyword evidence="5 7" id="KW-1133">Transmembrane helix</keyword>
<dbReference type="InterPro" id="IPR035906">
    <property type="entry name" value="MetI-like_sf"/>
</dbReference>
<dbReference type="Gene3D" id="1.10.3720.10">
    <property type="entry name" value="MetI-like"/>
    <property type="match status" value="1"/>
</dbReference>
<evidence type="ECO:0000256" key="6">
    <source>
        <dbReference type="ARBA" id="ARBA00023136"/>
    </source>
</evidence>
<dbReference type="PANTHER" id="PTHR30193">
    <property type="entry name" value="ABC TRANSPORTER PERMEASE PROTEIN"/>
    <property type="match status" value="1"/>
</dbReference>
<feature type="transmembrane region" description="Helical" evidence="7">
    <location>
        <begin position="108"/>
        <end position="128"/>
    </location>
</feature>
<comment type="similarity">
    <text evidence="7">Belongs to the binding-protein-dependent transport system permease family.</text>
</comment>
<evidence type="ECO:0000259" key="8">
    <source>
        <dbReference type="PROSITE" id="PS50928"/>
    </source>
</evidence>
<dbReference type="Proteomes" id="UP000237350">
    <property type="component" value="Unassembled WGS sequence"/>
</dbReference>
<dbReference type="AlphaFoldDB" id="A0A2S4JX18"/>
<accession>A0A2S4JX18</accession>